<feature type="repeat" description="ANK" evidence="3">
    <location>
        <begin position="459"/>
        <end position="491"/>
    </location>
</feature>
<feature type="repeat" description="ANK" evidence="3">
    <location>
        <begin position="492"/>
        <end position="524"/>
    </location>
</feature>
<evidence type="ECO:0008006" key="7">
    <source>
        <dbReference type="Google" id="ProtNLM"/>
    </source>
</evidence>
<organism evidence="5 6">
    <name type="scientific">Stachybotrys elegans</name>
    <dbReference type="NCBI Taxonomy" id="80388"/>
    <lineage>
        <taxon>Eukaryota</taxon>
        <taxon>Fungi</taxon>
        <taxon>Dikarya</taxon>
        <taxon>Ascomycota</taxon>
        <taxon>Pezizomycotina</taxon>
        <taxon>Sordariomycetes</taxon>
        <taxon>Hypocreomycetidae</taxon>
        <taxon>Hypocreales</taxon>
        <taxon>Stachybotryaceae</taxon>
        <taxon>Stachybotrys</taxon>
    </lineage>
</organism>
<accession>A0A8K0S8X5</accession>
<evidence type="ECO:0000256" key="2">
    <source>
        <dbReference type="ARBA" id="ARBA00023043"/>
    </source>
</evidence>
<dbReference type="PROSITE" id="PS50088">
    <property type="entry name" value="ANK_REPEAT"/>
    <property type="match status" value="3"/>
</dbReference>
<keyword evidence="1" id="KW-0677">Repeat</keyword>
<gene>
    <name evidence="5" type="ORF">B0I35DRAFT_446429</name>
</gene>
<keyword evidence="2 3" id="KW-0040">ANK repeat</keyword>
<evidence type="ECO:0000313" key="6">
    <source>
        <dbReference type="Proteomes" id="UP000813444"/>
    </source>
</evidence>
<sequence length="828" mass="92212">MEVVGAIASIIAMGQAIEKTPKIVRAIRNAVNPSKELTELADELIRMKQCHQSISETIQPLFDTNSDSEPRLQVAEPPYLSSLRVDIIALMQQLEDRFQACIQSEEATGKTRIRRRKWIMEKSEMTELCKKCQMMTKELEWAMGRFTQQTLIRYNVAIFSWTQRQGGSLAITSNDVIDPPTGETDTDEHTSGTRPSSRGSNKEICLSDRGRRDHAQPPTRAVSRCTCACHGRFASQCLGSTSSPIGAFSLSFKRVNNGSVICRDCRCWPKASQSELKFRFPLWSSRAALEATLAFGSFSGIFVSLGTINFIPVDHELWSLIYRLDVNGAAALMYRDGISILDLTMDMQVSLLQRILVNANYTPFVLSGACGFIIDMVKISRNGNAKRAAAWQCRLLLDDGFITEDNQLFCLKQLMNACDEDMESDGLPWEVYRAIADMSNLPEFMEQSRDDIINFVAPNGETYLHHACRHDNVAAARTLLLSGADMNKKSQGGLTPLHTCCVWGSVQCAELLLLCGCNFKAVDDLDQTPLHVAAVSSRQSANEVILMLLGKGASATTVTRTGWSVLHQLAISKAGLPATKQRLALLLDHGAGPLLNVADRAGITPIFSAMEYHDADALAAFVDVGACLNCVRENSWNILHHAAYYGTQAVIDILTRAAIVGLDIRTPNMEGFTPLGLLRNRYIFFTNPKTDVGTFWPDNELMAAFENLITDIRDRAIKDEIEKLEYIVCLLGQGQVTQAIKELCAMQSLKLMFKIGGEAETFRVITIQLQQDLIEPAMESIREFVEVSRARLDVSPLDEEQADPYYYMEFHGGFIVDEDDDKEWDNEE</sequence>
<dbReference type="SUPFAM" id="SSF48403">
    <property type="entry name" value="Ankyrin repeat"/>
    <property type="match status" value="1"/>
</dbReference>
<dbReference type="Proteomes" id="UP000813444">
    <property type="component" value="Unassembled WGS sequence"/>
</dbReference>
<evidence type="ECO:0000313" key="5">
    <source>
        <dbReference type="EMBL" id="KAH7303688.1"/>
    </source>
</evidence>
<protein>
    <recommendedName>
        <fullName evidence="7">NACHT-NTPase and P-loop NTPases N-terminal domain-containing protein</fullName>
    </recommendedName>
</protein>
<reference evidence="5" key="1">
    <citation type="journal article" date="2021" name="Nat. Commun.">
        <title>Genetic determinants of endophytism in the Arabidopsis root mycobiome.</title>
        <authorList>
            <person name="Mesny F."/>
            <person name="Miyauchi S."/>
            <person name="Thiergart T."/>
            <person name="Pickel B."/>
            <person name="Atanasova L."/>
            <person name="Karlsson M."/>
            <person name="Huettel B."/>
            <person name="Barry K.W."/>
            <person name="Haridas S."/>
            <person name="Chen C."/>
            <person name="Bauer D."/>
            <person name="Andreopoulos W."/>
            <person name="Pangilinan J."/>
            <person name="LaButti K."/>
            <person name="Riley R."/>
            <person name="Lipzen A."/>
            <person name="Clum A."/>
            <person name="Drula E."/>
            <person name="Henrissat B."/>
            <person name="Kohler A."/>
            <person name="Grigoriev I.V."/>
            <person name="Martin F.M."/>
            <person name="Hacquard S."/>
        </authorList>
    </citation>
    <scope>NUCLEOTIDE SEQUENCE</scope>
    <source>
        <strain evidence="5">MPI-CAGE-CH-0235</strain>
    </source>
</reference>
<dbReference type="OrthoDB" id="7464126at2759"/>
<comment type="caution">
    <text evidence="5">The sequence shown here is derived from an EMBL/GenBank/DDBJ whole genome shotgun (WGS) entry which is preliminary data.</text>
</comment>
<dbReference type="EMBL" id="JAGPNK010000030">
    <property type="protein sequence ID" value="KAH7303688.1"/>
    <property type="molecule type" value="Genomic_DNA"/>
</dbReference>
<dbReference type="InterPro" id="IPR002110">
    <property type="entry name" value="Ankyrin_rpt"/>
</dbReference>
<evidence type="ECO:0000256" key="3">
    <source>
        <dbReference type="PROSITE-ProRule" id="PRU00023"/>
    </source>
</evidence>
<dbReference type="Gene3D" id="1.25.40.20">
    <property type="entry name" value="Ankyrin repeat-containing domain"/>
    <property type="match status" value="2"/>
</dbReference>
<keyword evidence="6" id="KW-1185">Reference proteome</keyword>
<feature type="region of interest" description="Disordered" evidence="4">
    <location>
        <begin position="171"/>
        <end position="217"/>
    </location>
</feature>
<dbReference type="AlphaFoldDB" id="A0A8K0S8X5"/>
<proteinExistence type="predicted"/>
<dbReference type="SMART" id="SM00248">
    <property type="entry name" value="ANK"/>
    <property type="match status" value="6"/>
</dbReference>
<dbReference type="InterPro" id="IPR036770">
    <property type="entry name" value="Ankyrin_rpt-contain_sf"/>
</dbReference>
<dbReference type="Pfam" id="PF12796">
    <property type="entry name" value="Ank_2"/>
    <property type="match status" value="1"/>
</dbReference>
<feature type="repeat" description="ANK" evidence="3">
    <location>
        <begin position="525"/>
        <end position="560"/>
    </location>
</feature>
<evidence type="ECO:0000256" key="1">
    <source>
        <dbReference type="ARBA" id="ARBA00022737"/>
    </source>
</evidence>
<name>A0A8K0S8X5_9HYPO</name>
<evidence type="ECO:0000256" key="4">
    <source>
        <dbReference type="SAM" id="MobiDB-lite"/>
    </source>
</evidence>
<dbReference type="PROSITE" id="PS50297">
    <property type="entry name" value="ANK_REP_REGION"/>
    <property type="match status" value="1"/>
</dbReference>
<feature type="compositionally biased region" description="Basic and acidic residues" evidence="4">
    <location>
        <begin position="205"/>
        <end position="215"/>
    </location>
</feature>
<dbReference type="PANTHER" id="PTHR24198:SF165">
    <property type="entry name" value="ANKYRIN REPEAT-CONTAINING PROTEIN-RELATED"/>
    <property type="match status" value="1"/>
</dbReference>
<dbReference type="PANTHER" id="PTHR24198">
    <property type="entry name" value="ANKYRIN REPEAT AND PROTEIN KINASE DOMAIN-CONTAINING PROTEIN"/>
    <property type="match status" value="1"/>
</dbReference>